<dbReference type="RefSeq" id="WP_043752772.1">
    <property type="nucleotide sequence ID" value="NZ_AQQX01000011.1"/>
</dbReference>
<accession>A0A0A0EAB0</accession>
<dbReference type="PANTHER" id="PTHR35008:SF8">
    <property type="entry name" value="ALCOHOL DEHYDROGENASE CYTOCHROME C SUBUNIT"/>
    <property type="match status" value="1"/>
</dbReference>
<evidence type="ECO:0000256" key="2">
    <source>
        <dbReference type="ARBA" id="ARBA00022723"/>
    </source>
</evidence>
<name>A0A0A0EAB0_9RHOB</name>
<keyword evidence="6" id="KW-0418">Kinase</keyword>
<dbReference type="InterPro" id="IPR009056">
    <property type="entry name" value="Cyt_c-like_dom"/>
</dbReference>
<reference evidence="6 7" key="1">
    <citation type="journal article" date="2015" name="Antonie Van Leeuwenhoek">
        <title>Pseudooceanicola atlanticus gen. nov. sp. nov., isolated from surface seawater of the Atlantic Ocean and reclassification of Oceanicola batsensis, Oceanicola marinus, Oceanicola nitratireducens, Oceanicola nanhaiensis, Oceanicola antarcticus and Oceanicola flagellatus, as Pseudooceanicola batsensis comb. nov., Pseudooceanicola marinus comb. nov., Pseudooceanicola nitratireducens comb. nov., Pseudooceanicola nanhaiensis comb. nov., Pseudooceanicola antarcticus comb. nov., and Pseudooceanicola flagellatus comb. nov.</title>
        <authorList>
            <person name="Lai Q."/>
            <person name="Li G."/>
            <person name="Liu X."/>
            <person name="Du Y."/>
            <person name="Sun F."/>
            <person name="Shao Z."/>
        </authorList>
    </citation>
    <scope>NUCLEOTIDE SEQUENCE [LARGE SCALE GENOMIC DNA]</scope>
    <source>
        <strain evidence="6 7">22II-s11g</strain>
    </source>
</reference>
<keyword evidence="7" id="KW-1185">Reference proteome</keyword>
<dbReference type="SUPFAM" id="SSF46626">
    <property type="entry name" value="Cytochrome c"/>
    <property type="match status" value="2"/>
</dbReference>
<organism evidence="6 7">
    <name type="scientific">Pseudooceanicola atlanticus</name>
    <dbReference type="NCBI Taxonomy" id="1461694"/>
    <lineage>
        <taxon>Bacteria</taxon>
        <taxon>Pseudomonadati</taxon>
        <taxon>Pseudomonadota</taxon>
        <taxon>Alphaproteobacteria</taxon>
        <taxon>Rhodobacterales</taxon>
        <taxon>Paracoccaceae</taxon>
        <taxon>Pseudooceanicola</taxon>
    </lineage>
</organism>
<evidence type="ECO:0000256" key="3">
    <source>
        <dbReference type="ARBA" id="ARBA00023004"/>
    </source>
</evidence>
<proteinExistence type="predicted"/>
<feature type="domain" description="Cytochrome c" evidence="5">
    <location>
        <begin position="38"/>
        <end position="292"/>
    </location>
</feature>
<dbReference type="GO" id="GO:0046872">
    <property type="term" value="F:metal ion binding"/>
    <property type="evidence" value="ECO:0007669"/>
    <property type="project" value="UniProtKB-KW"/>
</dbReference>
<dbReference type="Pfam" id="PF00034">
    <property type="entry name" value="Cytochrom_C"/>
    <property type="match status" value="2"/>
</dbReference>
<keyword evidence="6" id="KW-0808">Transferase</keyword>
<keyword evidence="1 4" id="KW-0349">Heme</keyword>
<dbReference type="STRING" id="1461694.ATO9_18525"/>
<dbReference type="GO" id="GO:0009055">
    <property type="term" value="F:electron transfer activity"/>
    <property type="evidence" value="ECO:0007669"/>
    <property type="project" value="InterPro"/>
</dbReference>
<dbReference type="OrthoDB" id="9811281at2"/>
<dbReference type="InterPro" id="IPR051459">
    <property type="entry name" value="Cytochrome_c-type_DH"/>
</dbReference>
<sequence>MYTFLRFVALLFFFGLACFYLVTIPRTLPEETMADLTGDATRGEQVFWAGGCASCHSAAEAEGEERLVLAGGRPFATEFGTFYAPNISPSDAGIGGWSQYDLANAMMRGVSPGAQHYYPAFPFTSYTKADPQDIADLHEFMQTLPASDTPNTPHDVSFPFSIRRVLGGWKLLFFREDWALAEAPTEQVERGRYLVEALGHCAECHTPRNALGGLDTDRWLGGAPSPDGRGSVPNITPGGLDWSEVDIAAYLKSGFTPEFDSAGGEMAEVVQNMSNLTDDDLAAIAAYLKAVPPVEPPAN</sequence>
<evidence type="ECO:0000256" key="4">
    <source>
        <dbReference type="PROSITE-ProRule" id="PRU00433"/>
    </source>
</evidence>
<comment type="caution">
    <text evidence="6">The sequence shown here is derived from an EMBL/GenBank/DDBJ whole genome shotgun (WGS) entry which is preliminary data.</text>
</comment>
<dbReference type="AlphaFoldDB" id="A0A0A0EAB0"/>
<evidence type="ECO:0000256" key="1">
    <source>
        <dbReference type="ARBA" id="ARBA00022617"/>
    </source>
</evidence>
<dbReference type="Gene3D" id="1.10.760.10">
    <property type="entry name" value="Cytochrome c-like domain"/>
    <property type="match status" value="2"/>
</dbReference>
<dbReference type="GO" id="GO:0020037">
    <property type="term" value="F:heme binding"/>
    <property type="evidence" value="ECO:0007669"/>
    <property type="project" value="InterPro"/>
</dbReference>
<dbReference type="GO" id="GO:0016301">
    <property type="term" value="F:kinase activity"/>
    <property type="evidence" value="ECO:0007669"/>
    <property type="project" value="UniProtKB-KW"/>
</dbReference>
<dbReference type="PROSITE" id="PS51007">
    <property type="entry name" value="CYTC"/>
    <property type="match status" value="1"/>
</dbReference>
<dbReference type="InterPro" id="IPR036909">
    <property type="entry name" value="Cyt_c-like_dom_sf"/>
</dbReference>
<dbReference type="EMBL" id="AQQX01000011">
    <property type="protein sequence ID" value="KGM47394.1"/>
    <property type="molecule type" value="Genomic_DNA"/>
</dbReference>
<gene>
    <name evidence="6" type="ORF">ATO9_18525</name>
</gene>
<evidence type="ECO:0000313" key="7">
    <source>
        <dbReference type="Proteomes" id="UP000030004"/>
    </source>
</evidence>
<dbReference type="eggNOG" id="COG2010">
    <property type="taxonomic scope" value="Bacteria"/>
</dbReference>
<dbReference type="PROSITE" id="PS51257">
    <property type="entry name" value="PROKAR_LIPOPROTEIN"/>
    <property type="match status" value="1"/>
</dbReference>
<protein>
    <submittedName>
        <fullName evidence="6">Diacylglycerol kinase</fullName>
    </submittedName>
</protein>
<evidence type="ECO:0000259" key="5">
    <source>
        <dbReference type="PROSITE" id="PS51007"/>
    </source>
</evidence>
<keyword evidence="2 4" id="KW-0479">Metal-binding</keyword>
<evidence type="ECO:0000313" key="6">
    <source>
        <dbReference type="EMBL" id="KGM47394.1"/>
    </source>
</evidence>
<dbReference type="PANTHER" id="PTHR35008">
    <property type="entry name" value="BLL4482 PROTEIN-RELATED"/>
    <property type="match status" value="1"/>
</dbReference>
<dbReference type="Proteomes" id="UP000030004">
    <property type="component" value="Unassembled WGS sequence"/>
</dbReference>
<keyword evidence="3 4" id="KW-0408">Iron</keyword>